<feature type="chain" id="PRO_5043946013" description="Major facilitator superfamily (MFS) profile domain-containing protein" evidence="7">
    <location>
        <begin position="20"/>
        <end position="477"/>
    </location>
</feature>
<feature type="transmembrane region" description="Helical" evidence="6">
    <location>
        <begin position="232"/>
        <end position="250"/>
    </location>
</feature>
<feature type="domain" description="Major facilitator superfamily (MFS) profile" evidence="8">
    <location>
        <begin position="1"/>
        <end position="420"/>
    </location>
</feature>
<dbReference type="InterPro" id="IPR011701">
    <property type="entry name" value="MFS"/>
</dbReference>
<dbReference type="Proteomes" id="UP001489004">
    <property type="component" value="Unassembled WGS sequence"/>
</dbReference>
<evidence type="ECO:0000256" key="2">
    <source>
        <dbReference type="ARBA" id="ARBA00022692"/>
    </source>
</evidence>
<feature type="transmembrane region" description="Helical" evidence="6">
    <location>
        <begin position="300"/>
        <end position="318"/>
    </location>
</feature>
<dbReference type="Gene3D" id="1.20.1250.20">
    <property type="entry name" value="MFS general substrate transporter like domains"/>
    <property type="match status" value="1"/>
</dbReference>
<evidence type="ECO:0000256" key="6">
    <source>
        <dbReference type="SAM" id="Phobius"/>
    </source>
</evidence>
<dbReference type="EMBL" id="JALJOR010000015">
    <property type="protein sequence ID" value="KAK9805503.1"/>
    <property type="molecule type" value="Genomic_DNA"/>
</dbReference>
<dbReference type="GO" id="GO:0016020">
    <property type="term" value="C:membrane"/>
    <property type="evidence" value="ECO:0007669"/>
    <property type="project" value="UniProtKB-SubCell"/>
</dbReference>
<keyword evidence="2 6" id="KW-0812">Transmembrane</keyword>
<feature type="transmembrane region" description="Helical" evidence="6">
    <location>
        <begin position="115"/>
        <end position="137"/>
    </location>
</feature>
<dbReference type="GO" id="GO:0022857">
    <property type="term" value="F:transmembrane transporter activity"/>
    <property type="evidence" value="ECO:0007669"/>
    <property type="project" value="InterPro"/>
</dbReference>
<feature type="transmembrane region" description="Helical" evidence="6">
    <location>
        <begin position="88"/>
        <end position="109"/>
    </location>
</feature>
<dbReference type="PANTHER" id="PTHR23507">
    <property type="entry name" value="ZGC:174356"/>
    <property type="match status" value="1"/>
</dbReference>
<evidence type="ECO:0000256" key="3">
    <source>
        <dbReference type="ARBA" id="ARBA00022989"/>
    </source>
</evidence>
<dbReference type="PANTHER" id="PTHR23507:SF1">
    <property type="entry name" value="FI18259P1-RELATED"/>
    <property type="match status" value="1"/>
</dbReference>
<feature type="transmembrane region" description="Helical" evidence="6">
    <location>
        <begin position="324"/>
        <end position="341"/>
    </location>
</feature>
<keyword evidence="10" id="KW-1185">Reference proteome</keyword>
<dbReference type="InterPro" id="IPR020846">
    <property type="entry name" value="MFS_dom"/>
</dbReference>
<accession>A0AAW1P6Z8</accession>
<sequence length="477" mass="50791">MLLYVSCLTLVLPITPTLMTDFFASRNSPVALVCEEYPPGEAPQACRDAHSTSVVWSSWTSFTSYSLLSFMLAPMIGSWSDVYGRKPFLLLSFAITSLHEIVLLLHLSFGLSLLWYFPAQALIGAFSSVTMSLSYVADLMQPRHRAATFGLIQASFSVGVLIGPGLGGFLPPIWAVWGAIGGIGLAIAYTAVFVPESLSASAKSAAQVRQDAGEQGLAGRWAAMRILSRSPLFIKLTVCLMLSGVVAEGLQDLLIQFFQIKLGFTTQDQAMVFIVYGGCGLVINTVLLRYLLLCLGETRVLIFGLVSSVVTQLVLAFAANKAMAFSALAIGALGFVTFPAISSIKANNVYEYEQGTIQGALYGARSLAQGVGPLIFAALFSAFTRSDSPMPYFPGAPFLFGMALMLVALGVAVTIDPRAGEGRQLLDEASSGDEEDPPRQPAGTALTRRASTQRSRSLGKRDAAATSAETAALLEES</sequence>
<dbReference type="AlphaFoldDB" id="A0AAW1P6Z8"/>
<feature type="region of interest" description="Disordered" evidence="5">
    <location>
        <begin position="426"/>
        <end position="477"/>
    </location>
</feature>
<name>A0AAW1P6Z8_9CHLO</name>
<organism evidence="9 10">
    <name type="scientific">[Myrmecia] bisecta</name>
    <dbReference type="NCBI Taxonomy" id="41462"/>
    <lineage>
        <taxon>Eukaryota</taxon>
        <taxon>Viridiplantae</taxon>
        <taxon>Chlorophyta</taxon>
        <taxon>core chlorophytes</taxon>
        <taxon>Trebouxiophyceae</taxon>
        <taxon>Trebouxiales</taxon>
        <taxon>Trebouxiaceae</taxon>
        <taxon>Myrmecia</taxon>
    </lineage>
</organism>
<evidence type="ECO:0000256" key="1">
    <source>
        <dbReference type="ARBA" id="ARBA00004141"/>
    </source>
</evidence>
<feature type="signal peptide" evidence="7">
    <location>
        <begin position="1"/>
        <end position="19"/>
    </location>
</feature>
<keyword evidence="3 6" id="KW-1133">Transmembrane helix</keyword>
<evidence type="ECO:0000256" key="4">
    <source>
        <dbReference type="ARBA" id="ARBA00023136"/>
    </source>
</evidence>
<evidence type="ECO:0000259" key="8">
    <source>
        <dbReference type="PROSITE" id="PS50850"/>
    </source>
</evidence>
<feature type="compositionally biased region" description="Low complexity" evidence="5">
    <location>
        <begin position="464"/>
        <end position="477"/>
    </location>
</feature>
<comment type="subcellular location">
    <subcellularLocation>
        <location evidence="1">Membrane</location>
        <topology evidence="1">Multi-pass membrane protein</topology>
    </subcellularLocation>
</comment>
<comment type="caution">
    <text evidence="9">The sequence shown here is derived from an EMBL/GenBank/DDBJ whole genome shotgun (WGS) entry which is preliminary data.</text>
</comment>
<keyword evidence="4 6" id="KW-0472">Membrane</keyword>
<feature type="transmembrane region" description="Helical" evidence="6">
    <location>
        <begin position="395"/>
        <end position="415"/>
    </location>
</feature>
<evidence type="ECO:0000313" key="10">
    <source>
        <dbReference type="Proteomes" id="UP001489004"/>
    </source>
</evidence>
<evidence type="ECO:0000256" key="7">
    <source>
        <dbReference type="SAM" id="SignalP"/>
    </source>
</evidence>
<gene>
    <name evidence="9" type="ORF">WJX72_001711</name>
</gene>
<protein>
    <recommendedName>
        <fullName evidence="8">Major facilitator superfamily (MFS) profile domain-containing protein</fullName>
    </recommendedName>
</protein>
<feature type="transmembrane region" description="Helical" evidence="6">
    <location>
        <begin position="270"/>
        <end position="293"/>
    </location>
</feature>
<dbReference type="SUPFAM" id="SSF103473">
    <property type="entry name" value="MFS general substrate transporter"/>
    <property type="match status" value="1"/>
</dbReference>
<dbReference type="InterPro" id="IPR036259">
    <property type="entry name" value="MFS_trans_sf"/>
</dbReference>
<feature type="transmembrane region" description="Helical" evidence="6">
    <location>
        <begin position="173"/>
        <end position="194"/>
    </location>
</feature>
<feature type="transmembrane region" description="Helical" evidence="6">
    <location>
        <begin position="149"/>
        <end position="167"/>
    </location>
</feature>
<dbReference type="PROSITE" id="PS50850">
    <property type="entry name" value="MFS"/>
    <property type="match status" value="1"/>
</dbReference>
<dbReference type="Pfam" id="PF07690">
    <property type="entry name" value="MFS_1"/>
    <property type="match status" value="1"/>
</dbReference>
<evidence type="ECO:0000256" key="5">
    <source>
        <dbReference type="SAM" id="MobiDB-lite"/>
    </source>
</evidence>
<keyword evidence="7" id="KW-0732">Signal</keyword>
<evidence type="ECO:0000313" key="9">
    <source>
        <dbReference type="EMBL" id="KAK9805503.1"/>
    </source>
</evidence>
<feature type="transmembrane region" description="Helical" evidence="6">
    <location>
        <begin position="56"/>
        <end position="76"/>
    </location>
</feature>
<feature type="transmembrane region" description="Helical" evidence="6">
    <location>
        <begin position="362"/>
        <end position="383"/>
    </location>
</feature>
<proteinExistence type="predicted"/>
<reference evidence="9 10" key="1">
    <citation type="journal article" date="2024" name="Nat. Commun.">
        <title>Phylogenomics reveals the evolutionary origins of lichenization in chlorophyte algae.</title>
        <authorList>
            <person name="Puginier C."/>
            <person name="Libourel C."/>
            <person name="Otte J."/>
            <person name="Skaloud P."/>
            <person name="Haon M."/>
            <person name="Grisel S."/>
            <person name="Petersen M."/>
            <person name="Berrin J.G."/>
            <person name="Delaux P.M."/>
            <person name="Dal Grande F."/>
            <person name="Keller J."/>
        </authorList>
    </citation>
    <scope>NUCLEOTIDE SEQUENCE [LARGE SCALE GENOMIC DNA]</scope>
    <source>
        <strain evidence="9 10">SAG 2043</strain>
    </source>
</reference>